<feature type="transmembrane region" description="Helical" evidence="1">
    <location>
        <begin position="492"/>
        <end position="511"/>
    </location>
</feature>
<dbReference type="SUPFAM" id="SSF82693">
    <property type="entry name" value="Multidrug efflux transporter AcrB pore domain, PN1, PN2, PC1 and PC2 subdomains"/>
    <property type="match status" value="2"/>
</dbReference>
<dbReference type="Gene3D" id="3.30.70.1430">
    <property type="entry name" value="Multidrug efflux transporter AcrB pore domain"/>
    <property type="match status" value="2"/>
</dbReference>
<organism evidence="2 3">
    <name type="scientific">Candidatus Nitrosymbiomonas proteolyticus</name>
    <dbReference type="NCBI Taxonomy" id="2608984"/>
    <lineage>
        <taxon>Bacteria</taxon>
        <taxon>Bacillati</taxon>
        <taxon>Armatimonadota</taxon>
        <taxon>Armatimonadota incertae sedis</taxon>
        <taxon>Candidatus Nitrosymbiomonas</taxon>
    </lineage>
</organism>
<dbReference type="SUPFAM" id="SSF82714">
    <property type="entry name" value="Multidrug efflux transporter AcrB TolC docking domain, DN and DC subdomains"/>
    <property type="match status" value="2"/>
</dbReference>
<dbReference type="KEGG" id="npy:NPRO_09800"/>
<feature type="transmembrane region" description="Helical" evidence="1">
    <location>
        <begin position="557"/>
        <end position="577"/>
    </location>
</feature>
<sequence>MSLEPQPEETRESLGYKVVRWSVEHPYSVLAFFLSMLLLGSLAIFSYMPRRFMPYVESPLLGIVTEMPGLSAEEMETYFSSPIEQRMVNIANVRYIRSISQDGFSMVVLEFPYGADMQRAQTEVQSLLNVVQGDLPMTDANLKPSWIVKVDPLNLPVLSLSLTGDESKGWTLARLRELADNELINRFKSAHRNVYTVSTFGGYRRQLQVRVDRDKLKQFGLSILDVTEAIDRQNVAAPAGVLTSSDEEPILRVDSLADGAESVKKYPLKASGNRVVRVGDVATVLDTYIEPRSGYRHIRGDKMETAILVNVLQNPDASSPTTIEAVLKTSKQLEEEFPGIKLETAYNNASFVDVLFGNMEHELILAIILTGLAVLFFLGEIRGTLIALTAIPVSLGMALLAMAPLGMSLNSSTLIGLLIAIGRLVDDAIIDIHAVERHLRMGKDRKTATIDGISEVRRSVLAATVVLIVALIPLMLSGGITQLMFEGLCWPIIFGLVASYIVSMTLTATLCSRFMTLPETRPKTWFSKLFLAPFENRLVRLESAYERLIRWMLRHRFANFVRIGITVVLGFTLYYFIGSEMMPLADVGQASVQLEMKPGTSYAKTERAAEQLGQILIEEGGKQGWIKNVSLEIGMEGGPGMTTGGAYFTGYQMNQLNSASGMITLSDKDSGRPDVWKIVDKVYDRAMKEIDGIRRVQIKEMGSDVMATSLAPVALVIVGKDFDLLDRMGKEVLRIAQEESLNPKSGKPDIAQPFLNWELSRPTYTVVVDKDKAALHGLAPASLAQQAYYALRGGFTKEYFRLGTHRPTTVQVRFDEEQRDSVADLEGMFVTGMDGSQIPLLELVHLEQRTAPSLIEHDQLRRVISFGGYYRKDGRPSMDATMDVQMRAMSALNWPPGYSIEARGDMTQMMDSFRVMIYGLVLALILMYFVLVAQFGGFLQPLQMVFSLPLELSGVLFMLWLMHQAFSTVSLLGVIVLSGMDIVTAILLIDLILQYRNSGVPRNEAVAKACPQRLRPILMTAIITIFVMAQIGFAPKSGLDAYQPLGTVVVGGLIVGTVLSLLDIPIMHTVVDDIIRWVQVRILKRDPSTLPPVEASE</sequence>
<dbReference type="AlphaFoldDB" id="A0A809RG05"/>
<dbReference type="InterPro" id="IPR001036">
    <property type="entry name" value="Acrflvin-R"/>
</dbReference>
<protein>
    <submittedName>
        <fullName evidence="2">AcrB/AcrD/AcrF family protein</fullName>
    </submittedName>
</protein>
<accession>A0A809RG05</accession>
<dbReference type="GO" id="GO:0042910">
    <property type="term" value="F:xenobiotic transmembrane transporter activity"/>
    <property type="evidence" value="ECO:0007669"/>
    <property type="project" value="TreeGrafter"/>
</dbReference>
<evidence type="ECO:0000313" key="3">
    <source>
        <dbReference type="Proteomes" id="UP000662873"/>
    </source>
</evidence>
<evidence type="ECO:0000256" key="1">
    <source>
        <dbReference type="SAM" id="Phobius"/>
    </source>
</evidence>
<dbReference type="SUPFAM" id="SSF82866">
    <property type="entry name" value="Multidrug efflux transporter AcrB transmembrane domain"/>
    <property type="match status" value="2"/>
</dbReference>
<dbReference type="Gene3D" id="3.30.70.1320">
    <property type="entry name" value="Multidrug efflux transporter AcrB pore domain like"/>
    <property type="match status" value="1"/>
</dbReference>
<proteinExistence type="predicted"/>
<dbReference type="Gene3D" id="3.30.2090.10">
    <property type="entry name" value="Multidrug efflux transporter AcrB TolC docking domain, DN and DC subdomains"/>
    <property type="match status" value="2"/>
</dbReference>
<dbReference type="Gene3D" id="3.30.70.1440">
    <property type="entry name" value="Multidrug efflux transporter AcrB pore domain"/>
    <property type="match status" value="1"/>
</dbReference>
<dbReference type="PANTHER" id="PTHR32063">
    <property type="match status" value="1"/>
</dbReference>
<evidence type="ECO:0000313" key="2">
    <source>
        <dbReference type="EMBL" id="BBO23385.1"/>
    </source>
</evidence>
<keyword evidence="1" id="KW-1133">Transmembrane helix</keyword>
<feature type="transmembrane region" description="Helical" evidence="1">
    <location>
        <begin position="363"/>
        <end position="379"/>
    </location>
</feature>
<dbReference type="Pfam" id="PF00873">
    <property type="entry name" value="ACR_tran"/>
    <property type="match status" value="1"/>
</dbReference>
<feature type="transmembrane region" description="Helical" evidence="1">
    <location>
        <begin position="1014"/>
        <end position="1033"/>
    </location>
</feature>
<dbReference type="GO" id="GO:0005886">
    <property type="term" value="C:plasma membrane"/>
    <property type="evidence" value="ECO:0007669"/>
    <property type="project" value="TreeGrafter"/>
</dbReference>
<feature type="transmembrane region" description="Helical" evidence="1">
    <location>
        <begin position="1045"/>
        <end position="1066"/>
    </location>
</feature>
<reference evidence="2" key="1">
    <citation type="journal article" name="DNA Res.">
        <title>The physiological potential of anammox bacteria as revealed by their core genome structure.</title>
        <authorList>
            <person name="Okubo T."/>
            <person name="Toyoda A."/>
            <person name="Fukuhara K."/>
            <person name="Uchiyama I."/>
            <person name="Harigaya Y."/>
            <person name="Kuroiwa M."/>
            <person name="Suzuki T."/>
            <person name="Murakami Y."/>
            <person name="Suwa Y."/>
            <person name="Takami H."/>
        </authorList>
    </citation>
    <scope>NUCLEOTIDE SEQUENCE</scope>
    <source>
        <strain evidence="2">317325-2</strain>
    </source>
</reference>
<dbReference type="Proteomes" id="UP000662873">
    <property type="component" value="Chromosome"/>
</dbReference>
<gene>
    <name evidence="2" type="ORF">NPRO_09800</name>
</gene>
<dbReference type="PANTHER" id="PTHR32063:SF0">
    <property type="entry name" value="SWARMING MOTILITY PROTEIN SWRC"/>
    <property type="match status" value="1"/>
</dbReference>
<keyword evidence="1" id="KW-0812">Transmembrane</keyword>
<dbReference type="Gene3D" id="1.20.1640.10">
    <property type="entry name" value="Multidrug efflux transporter AcrB transmembrane domain"/>
    <property type="match status" value="2"/>
</dbReference>
<feature type="transmembrane region" description="Helical" evidence="1">
    <location>
        <begin position="969"/>
        <end position="993"/>
    </location>
</feature>
<feature type="transmembrane region" description="Helical" evidence="1">
    <location>
        <begin position="945"/>
        <end position="963"/>
    </location>
</feature>
<dbReference type="PRINTS" id="PR00702">
    <property type="entry name" value="ACRIFLAVINRP"/>
</dbReference>
<dbReference type="EMBL" id="AP021858">
    <property type="protein sequence ID" value="BBO23385.1"/>
    <property type="molecule type" value="Genomic_DNA"/>
</dbReference>
<dbReference type="InterPro" id="IPR027463">
    <property type="entry name" value="AcrB_DN_DC_subdom"/>
</dbReference>
<keyword evidence="1" id="KW-0472">Membrane</keyword>
<feature type="transmembrane region" description="Helical" evidence="1">
    <location>
        <begin position="915"/>
        <end position="933"/>
    </location>
</feature>
<feature type="transmembrane region" description="Helical" evidence="1">
    <location>
        <begin position="27"/>
        <end position="48"/>
    </location>
</feature>
<name>A0A809RG05_9BACT</name>
<feature type="transmembrane region" description="Helical" evidence="1">
    <location>
        <begin position="460"/>
        <end position="480"/>
    </location>
</feature>